<gene>
    <name evidence="2" type="ORF">GCM10007898_17270</name>
</gene>
<protein>
    <recommendedName>
        <fullName evidence="4">DUF2007 domain-containing protein</fullName>
    </recommendedName>
</protein>
<evidence type="ECO:0000256" key="1">
    <source>
        <dbReference type="SAM" id="Phobius"/>
    </source>
</evidence>
<organism evidence="2 3">
    <name type="scientific">Dyella flagellata</name>
    <dbReference type="NCBI Taxonomy" id="1867833"/>
    <lineage>
        <taxon>Bacteria</taxon>
        <taxon>Pseudomonadati</taxon>
        <taxon>Pseudomonadota</taxon>
        <taxon>Gammaproteobacteria</taxon>
        <taxon>Lysobacterales</taxon>
        <taxon>Rhodanobacteraceae</taxon>
        <taxon>Dyella</taxon>
    </lineage>
</organism>
<dbReference type="EMBL" id="BSOA01000014">
    <property type="protein sequence ID" value="GLQ88158.1"/>
    <property type="molecule type" value="Genomic_DNA"/>
</dbReference>
<sequence length="150" mass="16860">MLGRLKVNGVDAHLSGENIVQMDPLWFYALGGVRIFVRSEHIATALDVINAIRKGDYDVTEAEEMPASGTDRLDRKRLLGWKIVLLVALLIGGLSLVVLWWPPYELSFHAIKHVPPSDLSGRRMASALLLAYAAFWLLFVEGVVRRQRRP</sequence>
<feature type="transmembrane region" description="Helical" evidence="1">
    <location>
        <begin position="124"/>
        <end position="144"/>
    </location>
</feature>
<keyword evidence="1" id="KW-0812">Transmembrane</keyword>
<evidence type="ECO:0008006" key="4">
    <source>
        <dbReference type="Google" id="ProtNLM"/>
    </source>
</evidence>
<evidence type="ECO:0000313" key="3">
    <source>
        <dbReference type="Proteomes" id="UP001156627"/>
    </source>
</evidence>
<reference evidence="3" key="1">
    <citation type="journal article" date="2019" name="Int. J. Syst. Evol. Microbiol.">
        <title>The Global Catalogue of Microorganisms (GCM) 10K type strain sequencing project: providing services to taxonomists for standard genome sequencing and annotation.</title>
        <authorList>
            <consortium name="The Broad Institute Genomics Platform"/>
            <consortium name="The Broad Institute Genome Sequencing Center for Infectious Disease"/>
            <person name="Wu L."/>
            <person name="Ma J."/>
        </authorList>
    </citation>
    <scope>NUCLEOTIDE SEQUENCE [LARGE SCALE GENOMIC DNA]</scope>
    <source>
        <strain evidence="3">NBRC 111981</strain>
    </source>
</reference>
<proteinExistence type="predicted"/>
<dbReference type="Proteomes" id="UP001156627">
    <property type="component" value="Unassembled WGS sequence"/>
</dbReference>
<keyword evidence="1" id="KW-0472">Membrane</keyword>
<keyword evidence="3" id="KW-1185">Reference proteome</keyword>
<keyword evidence="1" id="KW-1133">Transmembrane helix</keyword>
<name>A0ABQ5X986_9GAMM</name>
<accession>A0ABQ5X986</accession>
<evidence type="ECO:0000313" key="2">
    <source>
        <dbReference type="EMBL" id="GLQ88158.1"/>
    </source>
</evidence>
<comment type="caution">
    <text evidence="2">The sequence shown here is derived from an EMBL/GenBank/DDBJ whole genome shotgun (WGS) entry which is preliminary data.</text>
</comment>
<feature type="transmembrane region" description="Helical" evidence="1">
    <location>
        <begin position="83"/>
        <end position="104"/>
    </location>
</feature>